<reference evidence="1 2" key="1">
    <citation type="submission" date="2020-06" db="EMBL/GenBank/DDBJ databases">
        <authorList>
            <person name="Li R."/>
            <person name="Bekaert M."/>
        </authorList>
    </citation>
    <scope>NUCLEOTIDE SEQUENCE [LARGE SCALE GENOMIC DNA]</scope>
    <source>
        <strain evidence="2">wild</strain>
    </source>
</reference>
<evidence type="ECO:0000313" key="2">
    <source>
        <dbReference type="Proteomes" id="UP000507470"/>
    </source>
</evidence>
<protein>
    <submittedName>
        <fullName evidence="1">Uncharacterized protein</fullName>
    </submittedName>
</protein>
<name>A0A6J8EXB1_MYTCO</name>
<evidence type="ECO:0000313" key="1">
    <source>
        <dbReference type="EMBL" id="CAC5425299.1"/>
    </source>
</evidence>
<dbReference type="AlphaFoldDB" id="A0A6J8EXB1"/>
<keyword evidence="2" id="KW-1185">Reference proteome</keyword>
<dbReference type="Proteomes" id="UP000507470">
    <property type="component" value="Unassembled WGS sequence"/>
</dbReference>
<dbReference type="OrthoDB" id="6153946at2759"/>
<gene>
    <name evidence="1" type="ORF">MCOR_57136</name>
</gene>
<dbReference type="EMBL" id="CACVKT020010231">
    <property type="protein sequence ID" value="CAC5425299.1"/>
    <property type="molecule type" value="Genomic_DNA"/>
</dbReference>
<organism evidence="1 2">
    <name type="scientific">Mytilus coruscus</name>
    <name type="common">Sea mussel</name>
    <dbReference type="NCBI Taxonomy" id="42192"/>
    <lineage>
        <taxon>Eukaryota</taxon>
        <taxon>Metazoa</taxon>
        <taxon>Spiralia</taxon>
        <taxon>Lophotrochozoa</taxon>
        <taxon>Mollusca</taxon>
        <taxon>Bivalvia</taxon>
        <taxon>Autobranchia</taxon>
        <taxon>Pteriomorphia</taxon>
        <taxon>Mytilida</taxon>
        <taxon>Mytiloidea</taxon>
        <taxon>Mytilidae</taxon>
        <taxon>Mytilinae</taxon>
        <taxon>Mytilus</taxon>
    </lineage>
</organism>
<proteinExistence type="predicted"/>
<accession>A0A6J8EXB1</accession>
<sequence length="333" mass="38555">MLVNTIEFDCRDIEVIDNLIEEYLEALKEAYPSLLSRVKSHLSSHIVEDIKTHGPLLGYTEDAFEKMHGRIRGQIFQENHHARSRDTAHSFIEMEILTHVISGGYFLNKEGEWVQASSSVRKLSVKNEVKSFLCQRTDGTEIKKAALIKAERSENRKMVIKEVTDDEILNAALVYSTETSSKWIMTSYHAVKCQNGDLVNRGNPVYCQNENDSAKKYVGLFNEGYHIKGDQERFQIVKVQLFEILPMDERMGFPAVKLKLSNNFKFIKVENVLQNLCLIHDCLYGGCHKKECVQTVRVEQEKTDIKKCIWYHSPLNMIYYLNKFRFSQDVKIC</sequence>